<feature type="region of interest" description="Disordered" evidence="1">
    <location>
        <begin position="26"/>
        <end position="101"/>
    </location>
</feature>
<dbReference type="AlphaFoldDB" id="A0A2S4HIH1"/>
<dbReference type="SUPFAM" id="SSF49299">
    <property type="entry name" value="PKD domain"/>
    <property type="match status" value="1"/>
</dbReference>
<name>A0A2S4HIH1_9GAMM</name>
<feature type="non-terminal residue" evidence="2">
    <location>
        <position position="131"/>
    </location>
</feature>
<gene>
    <name evidence="2" type="ORF">C0068_05865</name>
</gene>
<dbReference type="RefSeq" id="WP_233208752.1">
    <property type="nucleotide sequence ID" value="NZ_PQGG01000013.1"/>
</dbReference>
<reference evidence="2 3" key="1">
    <citation type="submission" date="2018-01" db="EMBL/GenBank/DDBJ databases">
        <authorList>
            <person name="Yu X.-D."/>
        </authorList>
    </citation>
    <scope>NUCLEOTIDE SEQUENCE [LARGE SCALE GENOMIC DNA]</scope>
    <source>
        <strain evidence="2 3">ZX-21</strain>
    </source>
</reference>
<dbReference type="InterPro" id="IPR035986">
    <property type="entry name" value="PKD_dom_sf"/>
</dbReference>
<sequence>MEIRQLLRAIFTLILTATIVGCGGGGGGGTPETPPGSTANSTPTANAGPDQNVTTGTLASLNGSSSSDADGDSLTYLWSTTSKPNGSASSLSSTTAANPQFSADVDGQYTFQLVVNDGELNSSPDSVTVTS</sequence>
<feature type="compositionally biased region" description="Polar residues" evidence="1">
    <location>
        <begin position="76"/>
        <end position="86"/>
    </location>
</feature>
<organism evidence="2 3">
    <name type="scientific">Zhongshania marina</name>
    <dbReference type="NCBI Taxonomy" id="2304603"/>
    <lineage>
        <taxon>Bacteria</taxon>
        <taxon>Pseudomonadati</taxon>
        <taxon>Pseudomonadota</taxon>
        <taxon>Gammaproteobacteria</taxon>
        <taxon>Cellvibrionales</taxon>
        <taxon>Spongiibacteraceae</taxon>
        <taxon>Zhongshania</taxon>
    </lineage>
</organism>
<evidence type="ECO:0000313" key="3">
    <source>
        <dbReference type="Proteomes" id="UP000237222"/>
    </source>
</evidence>
<evidence type="ECO:0000256" key="1">
    <source>
        <dbReference type="SAM" id="MobiDB-lite"/>
    </source>
</evidence>
<accession>A0A2S4HIH1</accession>
<evidence type="ECO:0000313" key="2">
    <source>
        <dbReference type="EMBL" id="POP53491.1"/>
    </source>
</evidence>
<comment type="caution">
    <text evidence="2">The sequence shown here is derived from an EMBL/GenBank/DDBJ whole genome shotgun (WGS) entry which is preliminary data.</text>
</comment>
<feature type="compositionally biased region" description="Polar residues" evidence="1">
    <location>
        <begin position="39"/>
        <end position="53"/>
    </location>
</feature>
<dbReference type="Pfam" id="PF22352">
    <property type="entry name" value="K319L-like_PKD"/>
    <property type="match status" value="1"/>
</dbReference>
<dbReference type="EMBL" id="PQGG01000013">
    <property type="protein sequence ID" value="POP53491.1"/>
    <property type="molecule type" value="Genomic_DNA"/>
</dbReference>
<dbReference type="Proteomes" id="UP000237222">
    <property type="component" value="Unassembled WGS sequence"/>
</dbReference>
<dbReference type="PROSITE" id="PS51257">
    <property type="entry name" value="PROKAR_LIPOPROTEIN"/>
    <property type="match status" value="1"/>
</dbReference>
<feature type="compositionally biased region" description="Low complexity" evidence="1">
    <location>
        <begin position="87"/>
        <end position="97"/>
    </location>
</feature>
<protein>
    <submittedName>
        <fullName evidence="2">PKD domain-containing protein</fullName>
    </submittedName>
</protein>
<feature type="compositionally biased region" description="Low complexity" evidence="1">
    <location>
        <begin position="54"/>
        <end position="74"/>
    </location>
</feature>
<dbReference type="InterPro" id="IPR013783">
    <property type="entry name" value="Ig-like_fold"/>
</dbReference>
<proteinExistence type="predicted"/>
<dbReference type="Gene3D" id="2.60.40.10">
    <property type="entry name" value="Immunoglobulins"/>
    <property type="match status" value="1"/>
</dbReference>